<organism evidence="3 4">
    <name type="scientific">Mycena albidolilacea</name>
    <dbReference type="NCBI Taxonomy" id="1033008"/>
    <lineage>
        <taxon>Eukaryota</taxon>
        <taxon>Fungi</taxon>
        <taxon>Dikarya</taxon>
        <taxon>Basidiomycota</taxon>
        <taxon>Agaricomycotina</taxon>
        <taxon>Agaricomycetes</taxon>
        <taxon>Agaricomycetidae</taxon>
        <taxon>Agaricales</taxon>
        <taxon>Marasmiineae</taxon>
        <taxon>Mycenaceae</taxon>
        <taxon>Mycena</taxon>
    </lineage>
</organism>
<dbReference type="Proteomes" id="UP001218218">
    <property type="component" value="Unassembled WGS sequence"/>
</dbReference>
<keyword evidence="1" id="KW-1133">Transmembrane helix</keyword>
<feature type="transmembrane region" description="Helical" evidence="1">
    <location>
        <begin position="12"/>
        <end position="34"/>
    </location>
</feature>
<dbReference type="AlphaFoldDB" id="A0AAD6ZDC4"/>
<sequence>MGEFDQTLGFTLMGVTINTYLTGVIMSQFFTYWTSNYQDPLWLRSLIPFLFIINATQAAAVVYMLWFYCVTNFTNPDAVAVLLWPYPFTALTMSILALVNHTFQSWRIYRFTDSKILAAFLLVISLANCGIGVAVSMEMWTFSKLSELVALQPIIEGNLALQCAVDAIIAVIMTVVLSRWRTHFFADMDKVLNRLIRTAVQSGFFTAVFALGTLLSSRFSPKTYMVSLFSLPIGRIYTHTMMDQLVTREELRGMFLNRGNHLSFPILSDFNVAPSGTARMEAMMMHTLSTASKEVRNESSNDVSKES</sequence>
<name>A0AAD6ZDC4_9AGAR</name>
<feature type="transmembrane region" description="Helical" evidence="1">
    <location>
        <begin position="119"/>
        <end position="139"/>
    </location>
</feature>
<protein>
    <recommendedName>
        <fullName evidence="2">DUF6534 domain-containing protein</fullName>
    </recommendedName>
</protein>
<feature type="transmembrane region" description="Helical" evidence="1">
    <location>
        <begin position="78"/>
        <end position="99"/>
    </location>
</feature>
<evidence type="ECO:0000259" key="2">
    <source>
        <dbReference type="Pfam" id="PF20152"/>
    </source>
</evidence>
<dbReference type="Pfam" id="PF20152">
    <property type="entry name" value="DUF6534"/>
    <property type="match status" value="1"/>
</dbReference>
<gene>
    <name evidence="3" type="ORF">DFH08DRAFT_419492</name>
</gene>
<keyword evidence="4" id="KW-1185">Reference proteome</keyword>
<evidence type="ECO:0000313" key="3">
    <source>
        <dbReference type="EMBL" id="KAJ7315763.1"/>
    </source>
</evidence>
<feature type="transmembrane region" description="Helical" evidence="1">
    <location>
        <begin position="198"/>
        <end position="217"/>
    </location>
</feature>
<accession>A0AAD6ZDC4</accession>
<feature type="domain" description="DUF6534" evidence="2">
    <location>
        <begin position="163"/>
        <end position="249"/>
    </location>
</feature>
<dbReference type="PANTHER" id="PTHR40465:SF1">
    <property type="entry name" value="DUF6534 DOMAIN-CONTAINING PROTEIN"/>
    <property type="match status" value="1"/>
</dbReference>
<feature type="transmembrane region" description="Helical" evidence="1">
    <location>
        <begin position="159"/>
        <end position="177"/>
    </location>
</feature>
<feature type="transmembrane region" description="Helical" evidence="1">
    <location>
        <begin position="46"/>
        <end position="66"/>
    </location>
</feature>
<dbReference type="PANTHER" id="PTHR40465">
    <property type="entry name" value="CHROMOSOME 1, WHOLE GENOME SHOTGUN SEQUENCE"/>
    <property type="match status" value="1"/>
</dbReference>
<keyword evidence="1" id="KW-0812">Transmembrane</keyword>
<dbReference type="EMBL" id="JARIHO010000060">
    <property type="protein sequence ID" value="KAJ7315763.1"/>
    <property type="molecule type" value="Genomic_DNA"/>
</dbReference>
<proteinExistence type="predicted"/>
<keyword evidence="1" id="KW-0472">Membrane</keyword>
<evidence type="ECO:0000313" key="4">
    <source>
        <dbReference type="Proteomes" id="UP001218218"/>
    </source>
</evidence>
<reference evidence="3" key="1">
    <citation type="submission" date="2023-03" db="EMBL/GenBank/DDBJ databases">
        <title>Massive genome expansion in bonnet fungi (Mycena s.s.) driven by repeated elements and novel gene families across ecological guilds.</title>
        <authorList>
            <consortium name="Lawrence Berkeley National Laboratory"/>
            <person name="Harder C.B."/>
            <person name="Miyauchi S."/>
            <person name="Viragh M."/>
            <person name="Kuo A."/>
            <person name="Thoen E."/>
            <person name="Andreopoulos B."/>
            <person name="Lu D."/>
            <person name="Skrede I."/>
            <person name="Drula E."/>
            <person name="Henrissat B."/>
            <person name="Morin E."/>
            <person name="Kohler A."/>
            <person name="Barry K."/>
            <person name="LaButti K."/>
            <person name="Morin E."/>
            <person name="Salamov A."/>
            <person name="Lipzen A."/>
            <person name="Mereny Z."/>
            <person name="Hegedus B."/>
            <person name="Baldrian P."/>
            <person name="Stursova M."/>
            <person name="Weitz H."/>
            <person name="Taylor A."/>
            <person name="Grigoriev I.V."/>
            <person name="Nagy L.G."/>
            <person name="Martin F."/>
            <person name="Kauserud H."/>
        </authorList>
    </citation>
    <scope>NUCLEOTIDE SEQUENCE</scope>
    <source>
        <strain evidence="3">CBHHK002</strain>
    </source>
</reference>
<evidence type="ECO:0000256" key="1">
    <source>
        <dbReference type="SAM" id="Phobius"/>
    </source>
</evidence>
<dbReference type="InterPro" id="IPR045339">
    <property type="entry name" value="DUF6534"/>
</dbReference>
<comment type="caution">
    <text evidence="3">The sequence shown here is derived from an EMBL/GenBank/DDBJ whole genome shotgun (WGS) entry which is preliminary data.</text>
</comment>